<feature type="transmembrane region" description="Helical" evidence="8">
    <location>
        <begin position="71"/>
        <end position="94"/>
    </location>
</feature>
<comment type="caution">
    <text evidence="10">The sequence shown here is derived from an EMBL/GenBank/DDBJ whole genome shotgun (WGS) entry which is preliminary data.</text>
</comment>
<comment type="subcellular location">
    <subcellularLocation>
        <location evidence="1">Membrane</location>
        <topology evidence="1">Multi-pass membrane protein</topology>
    </subcellularLocation>
</comment>
<evidence type="ECO:0000256" key="5">
    <source>
        <dbReference type="ARBA" id="ARBA00023136"/>
    </source>
</evidence>
<evidence type="ECO:0000256" key="7">
    <source>
        <dbReference type="ARBA" id="ARBA00023224"/>
    </source>
</evidence>
<evidence type="ECO:0000256" key="4">
    <source>
        <dbReference type="ARBA" id="ARBA00023040"/>
    </source>
</evidence>
<protein>
    <recommendedName>
        <fullName evidence="9">G-protein coupled receptors family 1 profile domain-containing protein</fullName>
    </recommendedName>
</protein>
<keyword evidence="5 8" id="KW-0472">Membrane</keyword>
<feature type="transmembrane region" description="Helical" evidence="8">
    <location>
        <begin position="30"/>
        <end position="51"/>
    </location>
</feature>
<proteinExistence type="predicted"/>
<dbReference type="EMBL" id="QNGE01000966">
    <property type="protein sequence ID" value="KAA3678778.1"/>
    <property type="molecule type" value="Genomic_DNA"/>
</dbReference>
<evidence type="ECO:0000256" key="3">
    <source>
        <dbReference type="ARBA" id="ARBA00022989"/>
    </source>
</evidence>
<evidence type="ECO:0000259" key="9">
    <source>
        <dbReference type="PROSITE" id="PS50262"/>
    </source>
</evidence>
<keyword evidence="4" id="KW-0297">G-protein coupled receptor</keyword>
<dbReference type="Proteomes" id="UP000324629">
    <property type="component" value="Unassembled WGS sequence"/>
</dbReference>
<dbReference type="GO" id="GO:0042923">
    <property type="term" value="F:neuropeptide binding"/>
    <property type="evidence" value="ECO:0007669"/>
    <property type="project" value="TreeGrafter"/>
</dbReference>
<dbReference type="PANTHER" id="PTHR24235">
    <property type="entry name" value="NEUROPEPTIDE Y RECEPTOR"/>
    <property type="match status" value="1"/>
</dbReference>
<evidence type="ECO:0000256" key="2">
    <source>
        <dbReference type="ARBA" id="ARBA00022692"/>
    </source>
</evidence>
<evidence type="ECO:0000313" key="10">
    <source>
        <dbReference type="EMBL" id="KAA3678778.1"/>
    </source>
</evidence>
<keyword evidence="7" id="KW-0807">Transducer</keyword>
<evidence type="ECO:0000256" key="1">
    <source>
        <dbReference type="ARBA" id="ARBA00004141"/>
    </source>
</evidence>
<evidence type="ECO:0000256" key="8">
    <source>
        <dbReference type="SAM" id="Phobius"/>
    </source>
</evidence>
<keyword evidence="3 8" id="KW-1133">Transmembrane helix</keyword>
<dbReference type="GO" id="GO:0043005">
    <property type="term" value="C:neuron projection"/>
    <property type="evidence" value="ECO:0007669"/>
    <property type="project" value="TreeGrafter"/>
</dbReference>
<feature type="domain" description="G-protein coupled receptors family 1 profile" evidence="9">
    <location>
        <begin position="1"/>
        <end position="91"/>
    </location>
</feature>
<dbReference type="InterPro" id="IPR000276">
    <property type="entry name" value="GPCR_Rhodpsn"/>
</dbReference>
<evidence type="ECO:0000313" key="11">
    <source>
        <dbReference type="Proteomes" id="UP000324629"/>
    </source>
</evidence>
<dbReference type="Pfam" id="PF00001">
    <property type="entry name" value="7tm_1"/>
    <property type="match status" value="1"/>
</dbReference>
<accession>A0A5J4NUI9</accession>
<evidence type="ECO:0000256" key="6">
    <source>
        <dbReference type="ARBA" id="ARBA00023170"/>
    </source>
</evidence>
<dbReference type="PRINTS" id="PR00237">
    <property type="entry name" value="GPCRRHODOPSN"/>
</dbReference>
<reference evidence="10 11" key="1">
    <citation type="journal article" date="2019" name="Gigascience">
        <title>Whole-genome sequence of the oriental lung fluke Paragonimus westermani.</title>
        <authorList>
            <person name="Oey H."/>
            <person name="Zakrzewski M."/>
            <person name="Narain K."/>
            <person name="Devi K.R."/>
            <person name="Agatsuma T."/>
            <person name="Nawaratna S."/>
            <person name="Gobert G.N."/>
            <person name="Jones M.K."/>
            <person name="Ragan M.A."/>
            <person name="McManus D.P."/>
            <person name="Krause L."/>
        </authorList>
    </citation>
    <scope>NUCLEOTIDE SEQUENCE [LARGE SCALE GENOMIC DNA]</scope>
    <source>
        <strain evidence="10 11">IND2009</strain>
    </source>
</reference>
<dbReference type="SUPFAM" id="SSF81321">
    <property type="entry name" value="Family A G protein-coupled receptor-like"/>
    <property type="match status" value="1"/>
</dbReference>
<dbReference type="Gene3D" id="1.20.1070.10">
    <property type="entry name" value="Rhodopsin 7-helix transmembrane proteins"/>
    <property type="match status" value="1"/>
</dbReference>
<keyword evidence="11" id="KW-1185">Reference proteome</keyword>
<dbReference type="AlphaFoldDB" id="A0A5J4NUI9"/>
<name>A0A5J4NUI9_9TREM</name>
<dbReference type="PANTHER" id="PTHR24235:SF29">
    <property type="entry name" value="GH23382P"/>
    <property type="match status" value="1"/>
</dbReference>
<organism evidence="10 11">
    <name type="scientific">Paragonimus westermani</name>
    <dbReference type="NCBI Taxonomy" id="34504"/>
    <lineage>
        <taxon>Eukaryota</taxon>
        <taxon>Metazoa</taxon>
        <taxon>Spiralia</taxon>
        <taxon>Lophotrochozoa</taxon>
        <taxon>Platyhelminthes</taxon>
        <taxon>Trematoda</taxon>
        <taxon>Digenea</taxon>
        <taxon>Plagiorchiida</taxon>
        <taxon>Troglotremata</taxon>
        <taxon>Troglotrematidae</taxon>
        <taxon>Paragonimus</taxon>
    </lineage>
</organism>
<dbReference type="GO" id="GO:0005886">
    <property type="term" value="C:plasma membrane"/>
    <property type="evidence" value="ECO:0007669"/>
    <property type="project" value="TreeGrafter"/>
</dbReference>
<keyword evidence="2 8" id="KW-0812">Transmembrane</keyword>
<dbReference type="InterPro" id="IPR017452">
    <property type="entry name" value="GPCR_Rhodpsn_7TM"/>
</dbReference>
<dbReference type="GO" id="GO:0008188">
    <property type="term" value="F:neuropeptide receptor activity"/>
    <property type="evidence" value="ECO:0007669"/>
    <property type="project" value="TreeGrafter"/>
</dbReference>
<sequence>MRLRTKIGKATKRRLQDENEIRRKKRTNTILIAMVVIFVICWIPLNMLFIAMDVLSEGQTKVFNESKYVSLIFLVCHLLAMSSAVYNPFLYAWMNKNFKKEVRRILPCLCRANSRSHITTALRTHTQPTLAAEYSTLPTNHRLVPTQSARPDDIQLNSFDVDPAGTTDDSMSLSNKNIKQTDLVNITDIPLIDVESDKLEPILLSNNVQNAQKICQA</sequence>
<dbReference type="PROSITE" id="PS50262">
    <property type="entry name" value="G_PROTEIN_RECEP_F1_2"/>
    <property type="match status" value="1"/>
</dbReference>
<keyword evidence="6" id="KW-0675">Receptor</keyword>
<gene>
    <name evidence="10" type="ORF">DEA37_0005398</name>
</gene>